<name>A0A6P6M6L1_CARAU</name>
<reference evidence="4" key="1">
    <citation type="submission" date="2025-08" db="UniProtKB">
        <authorList>
            <consortium name="RefSeq"/>
        </authorList>
    </citation>
    <scope>IDENTIFICATION</scope>
    <source>
        <strain evidence="4">Wakin</strain>
        <tissue evidence="4">Muscle</tissue>
    </source>
</reference>
<feature type="transmembrane region" description="Helical" evidence="2">
    <location>
        <begin position="51"/>
        <end position="72"/>
    </location>
</feature>
<evidence type="ECO:0000256" key="2">
    <source>
        <dbReference type="SAM" id="Phobius"/>
    </source>
</evidence>
<accession>A0A6P6M6L1</accession>
<evidence type="ECO:0000313" key="3">
    <source>
        <dbReference type="Proteomes" id="UP000515129"/>
    </source>
</evidence>
<evidence type="ECO:0000313" key="4">
    <source>
        <dbReference type="RefSeq" id="XP_026091546.1"/>
    </source>
</evidence>
<sequence length="347" mass="38207">MPFPQFLRLYGGNMTKMSMVTSLPLSILLVGLQAMIDVKFACPCIPKWNKTISALIFVAPACLAFVLMLLFLRPWKYECKWTIWKCCCCGEKKNCGSCCCGGRKICGSCCCVEKKCCGSCCCGVRKICGSCCCGVSKICGSCCCGEKKCCGSCCCGEKKCCGSCCCGEKKCCGSCCCGEQNKRGASKREDKKEASQSEKDELDVNFSREKAVLACLTPSLVWICLCFIDGDYLTCGLTYWDGHYACDKELHPNCLNWCKPNDLGQGKKETEHEYEQTRNWIAISKTTGYALAIIFCFIAIIIVLCECCKSGKSNRDNRGSSQRGDSGRTPESFRLINRTSNTDITPF</sequence>
<dbReference type="KEGG" id="caua:113064817"/>
<keyword evidence="2" id="KW-0812">Transmembrane</keyword>
<feature type="region of interest" description="Disordered" evidence="1">
    <location>
        <begin position="312"/>
        <end position="332"/>
    </location>
</feature>
<gene>
    <name evidence="4" type="primary">LOC113064817</name>
</gene>
<dbReference type="Proteomes" id="UP000515129">
    <property type="component" value="Chromosome 47"/>
</dbReference>
<feature type="transmembrane region" description="Helical" evidence="2">
    <location>
        <begin position="286"/>
        <end position="304"/>
    </location>
</feature>
<protein>
    <submittedName>
        <fullName evidence="4">Uncharacterized protein LOC113064817</fullName>
    </submittedName>
</protein>
<keyword evidence="2" id="KW-0472">Membrane</keyword>
<dbReference type="AlphaFoldDB" id="A0A6P6M6L1"/>
<keyword evidence="2" id="KW-1133">Transmembrane helix</keyword>
<organism evidence="3 4">
    <name type="scientific">Carassius auratus</name>
    <name type="common">Goldfish</name>
    <dbReference type="NCBI Taxonomy" id="7957"/>
    <lineage>
        <taxon>Eukaryota</taxon>
        <taxon>Metazoa</taxon>
        <taxon>Chordata</taxon>
        <taxon>Craniata</taxon>
        <taxon>Vertebrata</taxon>
        <taxon>Euteleostomi</taxon>
        <taxon>Actinopterygii</taxon>
        <taxon>Neopterygii</taxon>
        <taxon>Teleostei</taxon>
        <taxon>Ostariophysi</taxon>
        <taxon>Cypriniformes</taxon>
        <taxon>Cyprinidae</taxon>
        <taxon>Cyprininae</taxon>
        <taxon>Carassius</taxon>
    </lineage>
</organism>
<dbReference type="GeneID" id="113064817"/>
<evidence type="ECO:0000256" key="1">
    <source>
        <dbReference type="SAM" id="MobiDB-lite"/>
    </source>
</evidence>
<proteinExistence type="predicted"/>
<dbReference type="OrthoDB" id="8864266at2759"/>
<dbReference type="RefSeq" id="XP_026091546.1">
    <property type="nucleotide sequence ID" value="XM_026235761.1"/>
</dbReference>
<keyword evidence="3" id="KW-1185">Reference proteome</keyword>